<keyword evidence="3" id="KW-1185">Reference proteome</keyword>
<organism evidence="2 3">
    <name type="scientific">Trichostrongylus colubriformis</name>
    <name type="common">Black scour worm</name>
    <dbReference type="NCBI Taxonomy" id="6319"/>
    <lineage>
        <taxon>Eukaryota</taxon>
        <taxon>Metazoa</taxon>
        <taxon>Ecdysozoa</taxon>
        <taxon>Nematoda</taxon>
        <taxon>Chromadorea</taxon>
        <taxon>Rhabditida</taxon>
        <taxon>Rhabditina</taxon>
        <taxon>Rhabditomorpha</taxon>
        <taxon>Strongyloidea</taxon>
        <taxon>Trichostrongylidae</taxon>
        <taxon>Trichostrongylus</taxon>
    </lineage>
</organism>
<reference evidence="2 3" key="1">
    <citation type="submission" date="2019-10" db="EMBL/GenBank/DDBJ databases">
        <title>Assembly and Annotation for the nematode Trichostrongylus colubriformis.</title>
        <authorList>
            <person name="Martin J."/>
        </authorList>
    </citation>
    <scope>NUCLEOTIDE SEQUENCE [LARGE SCALE GENOMIC DNA]</scope>
    <source>
        <strain evidence="2">G859</strain>
        <tissue evidence="2">Whole worm</tissue>
    </source>
</reference>
<proteinExistence type="predicted"/>
<dbReference type="AlphaFoldDB" id="A0AAN8IDW5"/>
<evidence type="ECO:0000313" key="2">
    <source>
        <dbReference type="EMBL" id="KAK5965402.1"/>
    </source>
</evidence>
<feature type="region of interest" description="Disordered" evidence="1">
    <location>
        <begin position="129"/>
        <end position="162"/>
    </location>
</feature>
<accession>A0AAN8IDW5</accession>
<dbReference type="Proteomes" id="UP001331761">
    <property type="component" value="Unassembled WGS sequence"/>
</dbReference>
<protein>
    <submittedName>
        <fullName evidence="2">Uncharacterized protein</fullName>
    </submittedName>
</protein>
<name>A0AAN8IDW5_TRICO</name>
<evidence type="ECO:0000313" key="3">
    <source>
        <dbReference type="Proteomes" id="UP001331761"/>
    </source>
</evidence>
<dbReference type="EMBL" id="WIXE01024666">
    <property type="protein sequence ID" value="KAK5965402.1"/>
    <property type="molecule type" value="Genomic_DNA"/>
</dbReference>
<gene>
    <name evidence="2" type="ORF">GCK32_022474</name>
</gene>
<comment type="caution">
    <text evidence="2">The sequence shown here is derived from an EMBL/GenBank/DDBJ whole genome shotgun (WGS) entry which is preliminary data.</text>
</comment>
<evidence type="ECO:0000256" key="1">
    <source>
        <dbReference type="SAM" id="MobiDB-lite"/>
    </source>
</evidence>
<sequence>MNASGFIGKPDHLRKILLKKPILHKGCIKEDHSGTTPLRRSANFKPPKVLSEFSNFVAILSQFKRQPSSQDSDELSLATVAEGQEMTPKERVQVGDGVKALLASRRTLNPPKTTVSHIKKLTRSLSARLLGNHKTSRRHERQCHSFAVKNRNKESSADSSPL</sequence>